<feature type="binding site" evidence="7">
    <location>
        <begin position="194"/>
        <end position="195"/>
    </location>
    <ligand>
        <name>substrate</name>
    </ligand>
</feature>
<dbReference type="HAMAP" id="MF_00258">
    <property type="entry name" value="Glu_racemase"/>
    <property type="match status" value="1"/>
</dbReference>
<dbReference type="PROSITE" id="PS00924">
    <property type="entry name" value="ASP_GLU_RACEMASE_2"/>
    <property type="match status" value="1"/>
</dbReference>
<feature type="binding site" evidence="7">
    <location>
        <begin position="75"/>
        <end position="76"/>
    </location>
    <ligand>
        <name>substrate</name>
    </ligand>
</feature>
<evidence type="ECO:0000256" key="5">
    <source>
        <dbReference type="ARBA" id="ARBA00023235"/>
    </source>
</evidence>
<reference evidence="8 9" key="1">
    <citation type="submission" date="2024-01" db="EMBL/GenBank/DDBJ databases">
        <title>Pedobacter sp. nov., isolated from oil-contaminated soil.</title>
        <authorList>
            <person name="Le N.T.T."/>
        </authorList>
    </citation>
    <scope>NUCLEOTIDE SEQUENCE [LARGE SCALE GENOMIC DNA]</scope>
    <source>
        <strain evidence="8 9">VNH31</strain>
    </source>
</reference>
<comment type="caution">
    <text evidence="8">The sequence shown here is derived from an EMBL/GenBank/DDBJ whole genome shotgun (WGS) entry which is preliminary data.</text>
</comment>
<dbReference type="PANTHER" id="PTHR21198">
    <property type="entry name" value="GLUTAMATE RACEMASE"/>
    <property type="match status" value="1"/>
</dbReference>
<gene>
    <name evidence="7 8" type="primary">murI</name>
    <name evidence="8" type="ORF">VRU49_07150</name>
</gene>
<feature type="active site" description="Proton donor/acceptor" evidence="7">
    <location>
        <position position="193"/>
    </location>
</feature>
<dbReference type="EMBL" id="JAZDQU010000002">
    <property type="protein sequence ID" value="MEE1885194.1"/>
    <property type="molecule type" value="Genomic_DNA"/>
</dbReference>
<dbReference type="EC" id="5.1.1.3" evidence="2 7"/>
<proteinExistence type="inferred from homology"/>
<dbReference type="Gene3D" id="3.40.50.1860">
    <property type="match status" value="2"/>
</dbReference>
<comment type="pathway">
    <text evidence="7">Cell wall biogenesis; peptidoglycan biosynthesis.</text>
</comment>
<comment type="similarity">
    <text evidence="7">Belongs to the aspartate/glutamate racemases family.</text>
</comment>
<comment type="function">
    <text evidence="7">Provides the (R)-glutamate required for cell wall biosynthesis.</text>
</comment>
<dbReference type="GO" id="GO:0008881">
    <property type="term" value="F:glutamate racemase activity"/>
    <property type="evidence" value="ECO:0007669"/>
    <property type="project" value="UniProtKB-EC"/>
</dbReference>
<evidence type="ECO:0000256" key="3">
    <source>
        <dbReference type="ARBA" id="ARBA00022960"/>
    </source>
</evidence>
<keyword evidence="9" id="KW-1185">Reference proteome</keyword>
<keyword evidence="3 7" id="KW-0133">Cell shape</keyword>
<protein>
    <recommendedName>
        <fullName evidence="2 7">Glutamate racemase</fullName>
        <ecNumber evidence="2 7">5.1.1.3</ecNumber>
    </recommendedName>
</protein>
<evidence type="ECO:0000256" key="1">
    <source>
        <dbReference type="ARBA" id="ARBA00001602"/>
    </source>
</evidence>
<evidence type="ECO:0000256" key="7">
    <source>
        <dbReference type="HAMAP-Rule" id="MF_00258"/>
    </source>
</evidence>
<keyword evidence="4 7" id="KW-0573">Peptidoglycan synthesis</keyword>
<dbReference type="PROSITE" id="PS00923">
    <property type="entry name" value="ASP_GLU_RACEMASE_1"/>
    <property type="match status" value="1"/>
</dbReference>
<dbReference type="InterPro" id="IPR015942">
    <property type="entry name" value="Asp/Glu/hydantoin_racemase"/>
</dbReference>
<dbReference type="InterPro" id="IPR001920">
    <property type="entry name" value="Asp/Glu_race"/>
</dbReference>
<keyword evidence="5 7" id="KW-0413">Isomerase</keyword>
<dbReference type="Pfam" id="PF01177">
    <property type="entry name" value="Asp_Glu_race"/>
    <property type="match status" value="1"/>
</dbReference>
<organism evidence="8 9">
    <name type="scientific">Pedobacter flavus</name>
    <dbReference type="NCBI Taxonomy" id="3113906"/>
    <lineage>
        <taxon>Bacteria</taxon>
        <taxon>Pseudomonadati</taxon>
        <taxon>Bacteroidota</taxon>
        <taxon>Sphingobacteriia</taxon>
        <taxon>Sphingobacteriales</taxon>
        <taxon>Sphingobacteriaceae</taxon>
        <taxon>Pedobacter</taxon>
    </lineage>
</organism>
<evidence type="ECO:0000313" key="9">
    <source>
        <dbReference type="Proteomes" id="UP001337681"/>
    </source>
</evidence>
<feature type="binding site" evidence="7">
    <location>
        <begin position="11"/>
        <end position="12"/>
    </location>
    <ligand>
        <name>substrate</name>
    </ligand>
</feature>
<evidence type="ECO:0000256" key="2">
    <source>
        <dbReference type="ARBA" id="ARBA00013090"/>
    </source>
</evidence>
<sequence>MQKKLKIGVFDSGVGGLTVFKEIVAKLPDYDYLYLGDNARAPYGDHSFDVIYKYTLECVEWMFKQGCELIILACNTASAKALRNIQQKDLVDRYPHKRVLGVIRPTAETIGNYSKTGNIAVLGTRGTIESGSYLLEINHFFPNLKVHQQSCPLWVPLIENKEHLSEGAAYFVEKDLKKLAIQSNSIDVILLGCTHYPLMIPTIKKFVSPDVKIISQGEIVANSLVDYLNRHPELERELSKNSTVRFCTTGSELDFKNHASLFFDKEINTEKVTVG</sequence>
<dbReference type="InterPro" id="IPR033134">
    <property type="entry name" value="Asp/Glu_racemase_AS_2"/>
</dbReference>
<dbReference type="SUPFAM" id="SSF53681">
    <property type="entry name" value="Aspartate/glutamate racemase"/>
    <property type="match status" value="2"/>
</dbReference>
<dbReference type="NCBIfam" id="TIGR00067">
    <property type="entry name" value="glut_race"/>
    <property type="match status" value="1"/>
</dbReference>
<evidence type="ECO:0000313" key="8">
    <source>
        <dbReference type="EMBL" id="MEE1885194.1"/>
    </source>
</evidence>
<feature type="binding site" evidence="7">
    <location>
        <begin position="43"/>
        <end position="44"/>
    </location>
    <ligand>
        <name>substrate</name>
    </ligand>
</feature>
<dbReference type="RefSeq" id="WP_330146095.1">
    <property type="nucleotide sequence ID" value="NZ_JAZDQU010000002.1"/>
</dbReference>
<dbReference type="Proteomes" id="UP001337681">
    <property type="component" value="Unassembled WGS sequence"/>
</dbReference>
<evidence type="ECO:0000256" key="6">
    <source>
        <dbReference type="ARBA" id="ARBA00023316"/>
    </source>
</evidence>
<dbReference type="InterPro" id="IPR018187">
    <property type="entry name" value="Asp/Glu_racemase_AS_1"/>
</dbReference>
<name>A0ABU7H1R8_9SPHI</name>
<dbReference type="PANTHER" id="PTHR21198:SF2">
    <property type="entry name" value="GLUTAMATE RACEMASE"/>
    <property type="match status" value="1"/>
</dbReference>
<evidence type="ECO:0000256" key="4">
    <source>
        <dbReference type="ARBA" id="ARBA00022984"/>
    </source>
</evidence>
<accession>A0ABU7H1R8</accession>
<feature type="active site" description="Proton donor/acceptor" evidence="7">
    <location>
        <position position="74"/>
    </location>
</feature>
<keyword evidence="6 7" id="KW-0961">Cell wall biogenesis/degradation</keyword>
<comment type="catalytic activity">
    <reaction evidence="1 7">
        <text>L-glutamate = D-glutamate</text>
        <dbReference type="Rhea" id="RHEA:12813"/>
        <dbReference type="ChEBI" id="CHEBI:29985"/>
        <dbReference type="ChEBI" id="CHEBI:29986"/>
        <dbReference type="EC" id="5.1.1.3"/>
    </reaction>
</comment>
<dbReference type="InterPro" id="IPR004391">
    <property type="entry name" value="Glu_race"/>
</dbReference>